<protein>
    <submittedName>
        <fullName evidence="2">DUF3108 domain-containing protein</fullName>
    </submittedName>
</protein>
<evidence type="ECO:0000313" key="3">
    <source>
        <dbReference type="Proteomes" id="UP000265750"/>
    </source>
</evidence>
<comment type="caution">
    <text evidence="2">The sequence shown here is derived from an EMBL/GenBank/DDBJ whole genome shotgun (WGS) entry which is preliminary data.</text>
</comment>
<gene>
    <name evidence="2" type="ORF">D3218_15855</name>
</gene>
<feature type="signal peptide" evidence="1">
    <location>
        <begin position="1"/>
        <end position="23"/>
    </location>
</feature>
<dbReference type="OrthoDB" id="7630100at2"/>
<dbReference type="EMBL" id="QYRN01000008">
    <property type="protein sequence ID" value="RIX99237.1"/>
    <property type="molecule type" value="Genomic_DNA"/>
</dbReference>
<evidence type="ECO:0000256" key="1">
    <source>
        <dbReference type="SAM" id="SignalP"/>
    </source>
</evidence>
<keyword evidence="1" id="KW-0732">Signal</keyword>
<dbReference type="AlphaFoldDB" id="A0A3A1WGF9"/>
<dbReference type="Proteomes" id="UP000265750">
    <property type="component" value="Unassembled WGS sequence"/>
</dbReference>
<proteinExistence type="predicted"/>
<evidence type="ECO:0000313" key="2">
    <source>
        <dbReference type="EMBL" id="RIX99237.1"/>
    </source>
</evidence>
<dbReference type="RefSeq" id="WP_119541040.1">
    <property type="nucleotide sequence ID" value="NZ_QYRN01000008.1"/>
</dbReference>
<organism evidence="2 3">
    <name type="scientific">Aureimonas flava</name>
    <dbReference type="NCBI Taxonomy" id="2320271"/>
    <lineage>
        <taxon>Bacteria</taxon>
        <taxon>Pseudomonadati</taxon>
        <taxon>Pseudomonadota</taxon>
        <taxon>Alphaproteobacteria</taxon>
        <taxon>Hyphomicrobiales</taxon>
        <taxon>Aurantimonadaceae</taxon>
        <taxon>Aureimonas</taxon>
    </lineage>
</organism>
<keyword evidence="3" id="KW-1185">Reference proteome</keyword>
<feature type="chain" id="PRO_5017469000" evidence="1">
    <location>
        <begin position="24"/>
        <end position="260"/>
    </location>
</feature>
<reference evidence="3" key="1">
    <citation type="submission" date="2018-09" db="EMBL/GenBank/DDBJ databases">
        <authorList>
            <person name="Tuo L."/>
        </authorList>
    </citation>
    <scope>NUCLEOTIDE SEQUENCE [LARGE SCALE GENOMIC DNA]</scope>
    <source>
        <strain evidence="3">M2BS4Y-1</strain>
    </source>
</reference>
<dbReference type="InterPro" id="IPR021457">
    <property type="entry name" value="DUF3108"/>
</dbReference>
<dbReference type="Pfam" id="PF11306">
    <property type="entry name" value="DUF3108"/>
    <property type="match status" value="1"/>
</dbReference>
<sequence length="260" mass="26991">MPRAAPGLLALALSAAAVAPAGAEAPALRTSYTISLIGLPVGRAEFRTTIDGTRFAVWGTLSSAGLAELVSSTRGTSSVSGRIAGPRLLADRYALAYTSDGKSWSSDLALRGGGVVSTKIAPPARSPAPADFVPVRPAQLASVVDPLSGLMIKPGKPEDLCRRTLALFDGWSRIDLPLAPAGTESFRADGFQGDATVCTTTVRPVGGYRTSSKGLKFLRGKTIRLWFAPIGETGVYAPVRVRVPTEVGPLTLTASTFAKP</sequence>
<accession>A0A3A1WGF9</accession>
<name>A0A3A1WGF9_9HYPH</name>